<evidence type="ECO:0000313" key="2">
    <source>
        <dbReference type="EMBL" id="MCG6224692.1"/>
    </source>
</evidence>
<keyword evidence="3" id="KW-1185">Reference proteome</keyword>
<dbReference type="RefSeq" id="WP_026088942.1">
    <property type="nucleotide sequence ID" value="NZ_CABMFV010000005.1"/>
</dbReference>
<accession>A0ABS9ND68</accession>
<feature type="transmembrane region" description="Helical" evidence="1">
    <location>
        <begin position="116"/>
        <end position="137"/>
    </location>
</feature>
<dbReference type="GeneID" id="58061257"/>
<feature type="transmembrane region" description="Helical" evidence="1">
    <location>
        <begin position="57"/>
        <end position="77"/>
    </location>
</feature>
<evidence type="ECO:0000313" key="3">
    <source>
        <dbReference type="Proteomes" id="UP000814367"/>
    </source>
</evidence>
<sequence>MILRLTYHFLSAVASSFVLLLSTMILDVLIQHTHLTQLLLNIDFLVNPKLVPTWMEVIIHLSIGLMIYLIFMVLYNISKLLYHLAYLPLLVIFIGMYPFLIAIAQRSFFVFNATEWIWWLIAHMIFVVFMYFCIFAISKLHL</sequence>
<reference evidence="2 3" key="1">
    <citation type="submission" date="2020-03" db="EMBL/GenBank/DDBJ databases">
        <title>Comparative genetics of Staphylococcus warneri persistents from caprine mastitis.</title>
        <authorList>
            <person name="Franca C.A."/>
            <person name="Rosa D.S."/>
            <person name="Silva A."/>
            <person name="Rodrigues D.L.N."/>
            <person name="Santos R.G."/>
            <person name="Castillo R.E.H."/>
            <person name="Moreira M.A.S."/>
            <person name="Lima M.C."/>
            <person name="Gouveia G.V."/>
            <person name="Gouveia J.J.S."/>
            <person name="Souza R.F.S."/>
            <person name="Bertram B."/>
            <person name="Azevedo V."/>
            <person name="Costa M."/>
        </authorList>
    </citation>
    <scope>NUCLEOTIDE SEQUENCE [LARGE SCALE GENOMIC DNA]</scope>
    <source>
        <strain evidence="2 3">Cap 9.2</strain>
    </source>
</reference>
<dbReference type="EMBL" id="JAANHJ010000001">
    <property type="protein sequence ID" value="MCG6224692.1"/>
    <property type="molecule type" value="Genomic_DNA"/>
</dbReference>
<comment type="caution">
    <text evidence="2">The sequence shown here is derived from an EMBL/GenBank/DDBJ whole genome shotgun (WGS) entry which is preliminary data.</text>
</comment>
<protein>
    <submittedName>
        <fullName evidence="2">Uncharacterized protein</fullName>
    </submittedName>
</protein>
<feature type="transmembrane region" description="Helical" evidence="1">
    <location>
        <begin position="7"/>
        <end position="30"/>
    </location>
</feature>
<keyword evidence="1" id="KW-0472">Membrane</keyword>
<feature type="transmembrane region" description="Helical" evidence="1">
    <location>
        <begin position="84"/>
        <end position="104"/>
    </location>
</feature>
<gene>
    <name evidence="2" type="ORF">G8J23_01505</name>
</gene>
<dbReference type="Proteomes" id="UP000814367">
    <property type="component" value="Unassembled WGS sequence"/>
</dbReference>
<proteinExistence type="predicted"/>
<keyword evidence="1" id="KW-1133">Transmembrane helix</keyword>
<organism evidence="2 3">
    <name type="scientific">Staphylococcus warneri</name>
    <dbReference type="NCBI Taxonomy" id="1292"/>
    <lineage>
        <taxon>Bacteria</taxon>
        <taxon>Bacillati</taxon>
        <taxon>Bacillota</taxon>
        <taxon>Bacilli</taxon>
        <taxon>Bacillales</taxon>
        <taxon>Staphylococcaceae</taxon>
        <taxon>Staphylococcus</taxon>
    </lineage>
</organism>
<name>A0ABS9ND68_STAWA</name>
<evidence type="ECO:0000256" key="1">
    <source>
        <dbReference type="SAM" id="Phobius"/>
    </source>
</evidence>
<keyword evidence="1" id="KW-0812">Transmembrane</keyword>